<feature type="coiled-coil region" evidence="1">
    <location>
        <begin position="174"/>
        <end position="201"/>
    </location>
</feature>
<keyword evidence="3" id="KW-1185">Reference proteome</keyword>
<name>A0ABT5ML98_9PAST</name>
<dbReference type="EMBL" id="JAQSJE010000001">
    <property type="protein sequence ID" value="MDD0822964.1"/>
    <property type="molecule type" value="Genomic_DNA"/>
</dbReference>
<comment type="caution">
    <text evidence="2">The sequence shown here is derived from an EMBL/GenBank/DDBJ whole genome shotgun (WGS) entry which is preliminary data.</text>
</comment>
<evidence type="ECO:0000256" key="1">
    <source>
        <dbReference type="SAM" id="Coils"/>
    </source>
</evidence>
<protein>
    <submittedName>
        <fullName evidence="2">Uncharacterized protein</fullName>
    </submittedName>
</protein>
<evidence type="ECO:0000313" key="3">
    <source>
        <dbReference type="Proteomes" id="UP001221909"/>
    </source>
</evidence>
<accession>A0ABT5ML98</accession>
<evidence type="ECO:0000313" key="2">
    <source>
        <dbReference type="EMBL" id="MDD0822964.1"/>
    </source>
</evidence>
<proteinExistence type="predicted"/>
<dbReference type="Gene3D" id="3.30.730.10">
    <property type="entry name" value="AP2/ERF domain"/>
    <property type="match status" value="1"/>
</dbReference>
<dbReference type="InterPro" id="IPR036955">
    <property type="entry name" value="AP2/ERF_dom_sf"/>
</dbReference>
<sequence length="275" mass="31174">MKLSSRERNFIGKTGFKGVHFLQHKGVNNPCFEASVKVTINGRQHCIYLGRSNSAHECAEIYDREIIKIRGKSAMTNKGLGLFDIGALNDAGLNDQYLCCIALLFVDWLYKRPSKRGSFTEFVRLQNKELNHRKFTSREIEQILFHLEKVGGISIANKKQVPQLAIVAYKHGYKQIAEHKAQQIQQKEENAMKDAKDLTAKTPEELELLAKQLLEMSEVKKKEIASGDQIRKTLNPLILNVCQAKGKYDRLLEQMLDASTELDNAVKGLKAALKF</sequence>
<reference evidence="2 3" key="1">
    <citation type="submission" date="2023-02" db="EMBL/GenBank/DDBJ databases">
        <title>Mannheimia cairiniae sp. nov., a novel species of Mannheimia obtained from moscovy ducks (Cairina moschata) and reclassification of Mannheimia ovis as heterotypic synonym of Mannheimia pernigra.</title>
        <authorList>
            <person name="Christensen H."/>
        </authorList>
    </citation>
    <scope>NUCLEOTIDE SEQUENCE [LARGE SCALE GENOMIC DNA]</scope>
    <source>
        <strain evidence="2 3">AT1</strain>
    </source>
</reference>
<dbReference type="Proteomes" id="UP001221909">
    <property type="component" value="Unassembled WGS sequence"/>
</dbReference>
<dbReference type="RefSeq" id="WP_273748554.1">
    <property type="nucleotide sequence ID" value="NZ_JAQSJE010000001.1"/>
</dbReference>
<keyword evidence="1" id="KW-0175">Coiled coil</keyword>
<gene>
    <name evidence="2" type="ORF">PTQ27_00550</name>
</gene>
<organism evidence="2 3">
    <name type="scientific">Mannheimia cairinae</name>
    <dbReference type="NCBI Taxonomy" id="3025936"/>
    <lineage>
        <taxon>Bacteria</taxon>
        <taxon>Pseudomonadati</taxon>
        <taxon>Pseudomonadota</taxon>
        <taxon>Gammaproteobacteria</taxon>
        <taxon>Pasteurellales</taxon>
        <taxon>Pasteurellaceae</taxon>
        <taxon>Mannheimia</taxon>
    </lineage>
</organism>